<proteinExistence type="predicted"/>
<evidence type="ECO:0000313" key="9">
    <source>
        <dbReference type="Proteomes" id="UP000014387"/>
    </source>
</evidence>
<feature type="domain" description="Type II secretion system protein GspF" evidence="7">
    <location>
        <begin position="219"/>
        <end position="334"/>
    </location>
</feature>
<feature type="transmembrane region" description="Helical" evidence="6">
    <location>
        <begin position="152"/>
        <end position="169"/>
    </location>
</feature>
<organism evidence="8 9">
    <name type="scientific">Gleimia europaea ACS-120-V-Col10b</name>
    <dbReference type="NCBI Taxonomy" id="883069"/>
    <lineage>
        <taxon>Bacteria</taxon>
        <taxon>Bacillati</taxon>
        <taxon>Actinomycetota</taxon>
        <taxon>Actinomycetes</taxon>
        <taxon>Actinomycetales</taxon>
        <taxon>Actinomycetaceae</taxon>
        <taxon>Gleimia</taxon>
    </lineage>
</organism>
<dbReference type="Proteomes" id="UP000014387">
    <property type="component" value="Unassembled WGS sequence"/>
</dbReference>
<keyword evidence="5 6" id="KW-0472">Membrane</keyword>
<dbReference type="OrthoDB" id="3267562at2"/>
<dbReference type="Pfam" id="PF00482">
    <property type="entry name" value="T2SSF"/>
    <property type="match status" value="1"/>
</dbReference>
<keyword evidence="9" id="KW-1185">Reference proteome</keyword>
<keyword evidence="4 6" id="KW-1133">Transmembrane helix</keyword>
<reference evidence="8 9" key="1">
    <citation type="submission" date="2013-05" db="EMBL/GenBank/DDBJ databases">
        <title>The Genome Sequence of Actinomyces europaeus ACS-120-V-COL10B.</title>
        <authorList>
            <consortium name="The Broad Institute Genomics Platform"/>
            <person name="Earl A."/>
            <person name="Ward D."/>
            <person name="Feldgarden M."/>
            <person name="Gevers D."/>
            <person name="Saerens B."/>
            <person name="Vaneechoutte M."/>
            <person name="Walker B."/>
            <person name="Young S."/>
            <person name="Zeng Q."/>
            <person name="Gargeya S."/>
            <person name="Fitzgerald M."/>
            <person name="Haas B."/>
            <person name="Abouelleil A."/>
            <person name="Allen A.W."/>
            <person name="Alvarado L."/>
            <person name="Arachchi H.M."/>
            <person name="Berlin A.M."/>
            <person name="Chapman S.B."/>
            <person name="Gainer-Dewar J."/>
            <person name="Goldberg J."/>
            <person name="Griggs A."/>
            <person name="Gujja S."/>
            <person name="Hansen M."/>
            <person name="Howarth C."/>
            <person name="Imamovic A."/>
            <person name="Ireland A."/>
            <person name="Larimer J."/>
            <person name="McCowan C."/>
            <person name="Murphy C."/>
            <person name="Pearson M."/>
            <person name="Poon T.W."/>
            <person name="Priest M."/>
            <person name="Roberts A."/>
            <person name="Saif S."/>
            <person name="Shea T."/>
            <person name="Sisk P."/>
            <person name="Sykes S."/>
            <person name="Wortman J."/>
            <person name="Nusbaum C."/>
            <person name="Birren B."/>
        </authorList>
    </citation>
    <scope>NUCLEOTIDE SEQUENCE [LARGE SCALE GENOMIC DNA]</scope>
    <source>
        <strain evidence="8 9">ACS-120-V-Col10b</strain>
    </source>
</reference>
<comment type="subcellular location">
    <subcellularLocation>
        <location evidence="1">Cell membrane</location>
        <topology evidence="1">Multi-pass membrane protein</topology>
    </subcellularLocation>
</comment>
<dbReference type="PANTHER" id="PTHR35007">
    <property type="entry name" value="INTEGRAL MEMBRANE PROTEIN-RELATED"/>
    <property type="match status" value="1"/>
</dbReference>
<keyword evidence="2" id="KW-1003">Cell membrane</keyword>
<accession>A0A9W5RFB9</accession>
<gene>
    <name evidence="8" type="ORF">HMPREF9238_01013</name>
</gene>
<evidence type="ECO:0000259" key="7">
    <source>
        <dbReference type="Pfam" id="PF00482"/>
    </source>
</evidence>
<feature type="transmembrane region" description="Helical" evidence="6">
    <location>
        <begin position="175"/>
        <end position="199"/>
    </location>
</feature>
<protein>
    <recommendedName>
        <fullName evidence="7">Type II secretion system protein GspF domain-containing protein</fullName>
    </recommendedName>
</protein>
<dbReference type="EMBL" id="AGWN01000001">
    <property type="protein sequence ID" value="EPD31246.1"/>
    <property type="molecule type" value="Genomic_DNA"/>
</dbReference>
<comment type="caution">
    <text evidence="8">The sequence shown here is derived from an EMBL/GenBank/DDBJ whole genome shotgun (WGS) entry which is preliminary data.</text>
</comment>
<evidence type="ECO:0000256" key="5">
    <source>
        <dbReference type="ARBA" id="ARBA00023136"/>
    </source>
</evidence>
<dbReference type="PANTHER" id="PTHR35007:SF3">
    <property type="entry name" value="POSSIBLE CONSERVED ALANINE RICH MEMBRANE PROTEIN"/>
    <property type="match status" value="1"/>
</dbReference>
<evidence type="ECO:0000256" key="6">
    <source>
        <dbReference type="SAM" id="Phobius"/>
    </source>
</evidence>
<sequence length="348" mass="36331">MGSLAALAWTLLFVFFSSFALVRRCRQRRAFAAWKGASVVERKPATQASAAMLIADVVARLRSGASVEAAWRGAITDAGLPWGGMDSRGVPQLPKQLRGSASSVEAACRLTHQIGAPMAQILESILETIDEVDAAKRDREVARAGPETTAKLLTVLPLLGVVAGFAVGVDVVGLWFAGGAATVGLAVGALFWVVGVVWAKRLIAAASQEGERIDPVVLVDLLVASLGSGASIPHSLDALGVACGEPEFERCAALLRMGAPFDALEEQVSADALPMIAALRPAWTLGASPIPMLRLLGRRIRATRAAKARGEAQRLAVRLVLPLGLCLLPAFVAISVVPIVASISLPGF</sequence>
<dbReference type="GO" id="GO:0005886">
    <property type="term" value="C:plasma membrane"/>
    <property type="evidence" value="ECO:0007669"/>
    <property type="project" value="UniProtKB-SubCell"/>
</dbReference>
<name>A0A9W5RFB9_9ACTO</name>
<feature type="transmembrane region" description="Helical" evidence="6">
    <location>
        <begin position="6"/>
        <end position="22"/>
    </location>
</feature>
<evidence type="ECO:0000256" key="2">
    <source>
        <dbReference type="ARBA" id="ARBA00022475"/>
    </source>
</evidence>
<dbReference type="RefSeq" id="WP_016444357.1">
    <property type="nucleotide sequence ID" value="NZ_KE150266.1"/>
</dbReference>
<evidence type="ECO:0000256" key="4">
    <source>
        <dbReference type="ARBA" id="ARBA00022989"/>
    </source>
</evidence>
<dbReference type="InterPro" id="IPR018076">
    <property type="entry name" value="T2SS_GspF_dom"/>
</dbReference>
<evidence type="ECO:0000313" key="8">
    <source>
        <dbReference type="EMBL" id="EPD31246.1"/>
    </source>
</evidence>
<keyword evidence="3 6" id="KW-0812">Transmembrane</keyword>
<dbReference type="AlphaFoldDB" id="A0A9W5RFB9"/>
<evidence type="ECO:0000256" key="3">
    <source>
        <dbReference type="ARBA" id="ARBA00022692"/>
    </source>
</evidence>
<feature type="transmembrane region" description="Helical" evidence="6">
    <location>
        <begin position="319"/>
        <end position="345"/>
    </location>
</feature>
<evidence type="ECO:0000256" key="1">
    <source>
        <dbReference type="ARBA" id="ARBA00004651"/>
    </source>
</evidence>